<feature type="active site" description="Charge relay system" evidence="5">
    <location>
        <position position="357"/>
    </location>
</feature>
<dbReference type="InterPro" id="IPR022398">
    <property type="entry name" value="Peptidase_S8_His-AS"/>
</dbReference>
<evidence type="ECO:0000256" key="3">
    <source>
        <dbReference type="ARBA" id="ARBA00022801"/>
    </source>
</evidence>
<evidence type="ECO:0000313" key="10">
    <source>
        <dbReference type="Proteomes" id="UP001600424"/>
    </source>
</evidence>
<feature type="domain" description="PKD" evidence="8">
    <location>
        <begin position="521"/>
        <end position="591"/>
    </location>
</feature>
<feature type="signal peptide" evidence="7">
    <location>
        <begin position="1"/>
        <end position="25"/>
    </location>
</feature>
<accession>A0ABW6J0S2</accession>
<proteinExistence type="inferred from homology"/>
<dbReference type="SUPFAM" id="SSF54897">
    <property type="entry name" value="Protease propeptides/inhibitors"/>
    <property type="match status" value="1"/>
</dbReference>
<dbReference type="SUPFAM" id="SSF52743">
    <property type="entry name" value="Subtilisin-like"/>
    <property type="match status" value="1"/>
</dbReference>
<keyword evidence="10" id="KW-1185">Reference proteome</keyword>
<dbReference type="SMART" id="SM00089">
    <property type="entry name" value="PKD"/>
    <property type="match status" value="2"/>
</dbReference>
<evidence type="ECO:0000256" key="5">
    <source>
        <dbReference type="PROSITE-ProRule" id="PRU01240"/>
    </source>
</evidence>
<dbReference type="Proteomes" id="UP001600424">
    <property type="component" value="Unassembled WGS sequence"/>
</dbReference>
<dbReference type="PANTHER" id="PTHR43806">
    <property type="entry name" value="PEPTIDASE S8"/>
    <property type="match status" value="1"/>
</dbReference>
<dbReference type="EMBL" id="JBHTRV010000025">
    <property type="protein sequence ID" value="MFE5983525.1"/>
    <property type="molecule type" value="Genomic_DNA"/>
</dbReference>
<sequence>MKRFAISAGLTLAVAAALGTVPAAAQSGTAQSGTAQAGEGGRYVVVLKSGAGADPVSVARSATGVELGSVYRSALNGFSAELTPAAVAALRDNPNVAYVEKSVVAHAHGQATPNGPVRVGATANAGLKVGDGRDERADVDVAVIDSGIDYTHPDLNVVRRVNCVGVTSCVENAGMDDNGHGSNVAGIVGGLDNGIGYVGVAPGARLWSVKSLNSKGSGSTEEIVNGIDWVTAHADEIEVVNLSLGFDGTVQAVNDAVNRAIAKGVVVVVSAGNDKRDVAEQSPANVPDAITVSSLSDADGKPGGLGDFAWCNAKNTNKDDTLSNFSNFGRGVDLAAPGDCIRSAFKDGGYSNYSGTSQAAPHVAGAAGWLTRGSAKPTNRAGVLAVRDRLVATGNANWTDTSGDGAKEPLLGMTDTTVYPAGGTAAPQATFVPDCDRAGRACTFDAALTGGSGLSYNWDFGDGTTGTGVKPAHTYASYGTYTVRLTVTDSSGRTGRNQTTFRLLAPNHNDKPTAKVSGFCTVNGNCSLNSTGSYDPDGTIASYAWNFGDGTTGTGAEISHQFPYDASGTYRTTLTVTDGKGGTGAASTTVTCTKLQWYMTCSIG</sequence>
<dbReference type="PROSITE" id="PS00136">
    <property type="entry name" value="SUBTILASE_ASP"/>
    <property type="match status" value="1"/>
</dbReference>
<evidence type="ECO:0000256" key="2">
    <source>
        <dbReference type="ARBA" id="ARBA00022670"/>
    </source>
</evidence>
<feature type="active site" description="Charge relay system" evidence="5">
    <location>
        <position position="180"/>
    </location>
</feature>
<comment type="caution">
    <text evidence="9">The sequence shown here is derived from an EMBL/GenBank/DDBJ whole genome shotgun (WGS) entry which is preliminary data.</text>
</comment>
<keyword evidence="3 5" id="KW-0378">Hydrolase</keyword>
<name>A0ABW6J0S2_STRWE</name>
<keyword evidence="2 5" id="KW-0645">Protease</keyword>
<dbReference type="Gene3D" id="3.40.50.200">
    <property type="entry name" value="Peptidase S8/S53 domain"/>
    <property type="match status" value="1"/>
</dbReference>
<protein>
    <submittedName>
        <fullName evidence="9">S8 family serine peptidase</fullName>
    </submittedName>
</protein>
<dbReference type="PROSITE" id="PS51892">
    <property type="entry name" value="SUBTILASE"/>
    <property type="match status" value="1"/>
</dbReference>
<dbReference type="InterPro" id="IPR023828">
    <property type="entry name" value="Peptidase_S8_Ser-AS"/>
</dbReference>
<dbReference type="PRINTS" id="PR00723">
    <property type="entry name" value="SUBTILISIN"/>
</dbReference>
<gene>
    <name evidence="9" type="ORF">ACFQ63_27960</name>
</gene>
<dbReference type="InterPro" id="IPR022409">
    <property type="entry name" value="PKD/Chitinase_dom"/>
</dbReference>
<dbReference type="InterPro" id="IPR000209">
    <property type="entry name" value="Peptidase_S8/S53_dom"/>
</dbReference>
<dbReference type="CDD" id="cd00146">
    <property type="entry name" value="PKD"/>
    <property type="match status" value="2"/>
</dbReference>
<dbReference type="Pfam" id="PF18911">
    <property type="entry name" value="PKD_4"/>
    <property type="match status" value="2"/>
</dbReference>
<feature type="domain" description="PKD" evidence="8">
    <location>
        <begin position="438"/>
        <end position="494"/>
    </location>
</feature>
<dbReference type="InterPro" id="IPR013783">
    <property type="entry name" value="Ig-like_fold"/>
</dbReference>
<dbReference type="Gene3D" id="2.60.40.10">
    <property type="entry name" value="Immunoglobulins"/>
    <property type="match status" value="2"/>
</dbReference>
<dbReference type="PANTHER" id="PTHR43806:SF11">
    <property type="entry name" value="CEREVISIN-RELATED"/>
    <property type="match status" value="1"/>
</dbReference>
<evidence type="ECO:0000259" key="8">
    <source>
        <dbReference type="PROSITE" id="PS50093"/>
    </source>
</evidence>
<dbReference type="InterPro" id="IPR000601">
    <property type="entry name" value="PKD_dom"/>
</dbReference>
<dbReference type="PROSITE" id="PS50093">
    <property type="entry name" value="PKD"/>
    <property type="match status" value="2"/>
</dbReference>
<keyword evidence="7" id="KW-0732">Signal</keyword>
<evidence type="ECO:0000256" key="1">
    <source>
        <dbReference type="ARBA" id="ARBA00011073"/>
    </source>
</evidence>
<dbReference type="InterPro" id="IPR023827">
    <property type="entry name" value="Peptidase_S8_Asp-AS"/>
</dbReference>
<evidence type="ECO:0000256" key="6">
    <source>
        <dbReference type="RuleBase" id="RU003355"/>
    </source>
</evidence>
<dbReference type="Gene3D" id="3.30.70.80">
    <property type="entry name" value="Peptidase S8 propeptide/proteinase inhibitor I9"/>
    <property type="match status" value="1"/>
</dbReference>
<dbReference type="Pfam" id="PF00082">
    <property type="entry name" value="Peptidase_S8"/>
    <property type="match status" value="1"/>
</dbReference>
<organism evidence="9 10">
    <name type="scientific">Streptomyces wedmorensis</name>
    <dbReference type="NCBI Taxonomy" id="43759"/>
    <lineage>
        <taxon>Bacteria</taxon>
        <taxon>Bacillati</taxon>
        <taxon>Actinomycetota</taxon>
        <taxon>Actinomycetes</taxon>
        <taxon>Kitasatosporales</taxon>
        <taxon>Streptomycetaceae</taxon>
        <taxon>Streptomyces</taxon>
    </lineage>
</organism>
<dbReference type="InterPro" id="IPR037045">
    <property type="entry name" value="S8pro/Inhibitor_I9_sf"/>
</dbReference>
<dbReference type="PROSITE" id="PS00137">
    <property type="entry name" value="SUBTILASE_HIS"/>
    <property type="match status" value="1"/>
</dbReference>
<evidence type="ECO:0000256" key="7">
    <source>
        <dbReference type="SAM" id="SignalP"/>
    </source>
</evidence>
<feature type="chain" id="PRO_5046637558" evidence="7">
    <location>
        <begin position="26"/>
        <end position="604"/>
    </location>
</feature>
<evidence type="ECO:0000313" key="9">
    <source>
        <dbReference type="EMBL" id="MFE5983525.1"/>
    </source>
</evidence>
<dbReference type="InterPro" id="IPR015500">
    <property type="entry name" value="Peptidase_S8_subtilisin-rel"/>
</dbReference>
<dbReference type="Pfam" id="PF05922">
    <property type="entry name" value="Inhibitor_I9"/>
    <property type="match status" value="1"/>
</dbReference>
<comment type="similarity">
    <text evidence="1 5 6">Belongs to the peptidase S8 family.</text>
</comment>
<dbReference type="InterPro" id="IPR036852">
    <property type="entry name" value="Peptidase_S8/S53_dom_sf"/>
</dbReference>
<dbReference type="RefSeq" id="WP_386250623.1">
    <property type="nucleotide sequence ID" value="NZ_JBHTRV010000025.1"/>
</dbReference>
<dbReference type="SUPFAM" id="SSF49299">
    <property type="entry name" value="PKD domain"/>
    <property type="match status" value="2"/>
</dbReference>
<dbReference type="InterPro" id="IPR010259">
    <property type="entry name" value="S8pro/Inhibitor_I9"/>
</dbReference>
<dbReference type="InterPro" id="IPR050131">
    <property type="entry name" value="Peptidase_S8_subtilisin-like"/>
</dbReference>
<dbReference type="InterPro" id="IPR035986">
    <property type="entry name" value="PKD_dom_sf"/>
</dbReference>
<dbReference type="PROSITE" id="PS00138">
    <property type="entry name" value="SUBTILASE_SER"/>
    <property type="match status" value="1"/>
</dbReference>
<feature type="active site" description="Charge relay system" evidence="5">
    <location>
        <position position="145"/>
    </location>
</feature>
<reference evidence="9 10" key="1">
    <citation type="submission" date="2024-09" db="EMBL/GenBank/DDBJ databases">
        <title>The Natural Products Discovery Center: Release of the First 8490 Sequenced Strains for Exploring Actinobacteria Biosynthetic Diversity.</title>
        <authorList>
            <person name="Kalkreuter E."/>
            <person name="Kautsar S.A."/>
            <person name="Yang D."/>
            <person name="Bader C.D."/>
            <person name="Teijaro C.N."/>
            <person name="Fluegel L."/>
            <person name="Davis C.M."/>
            <person name="Simpson J.R."/>
            <person name="Lauterbach L."/>
            <person name="Steele A.D."/>
            <person name="Gui C."/>
            <person name="Meng S."/>
            <person name="Li G."/>
            <person name="Viehrig K."/>
            <person name="Ye F."/>
            <person name="Su P."/>
            <person name="Kiefer A.F."/>
            <person name="Nichols A."/>
            <person name="Cepeda A.J."/>
            <person name="Yan W."/>
            <person name="Fan B."/>
            <person name="Jiang Y."/>
            <person name="Adhikari A."/>
            <person name="Zheng C.-J."/>
            <person name="Schuster L."/>
            <person name="Cowan T.M."/>
            <person name="Smanski M.J."/>
            <person name="Chevrette M.G."/>
            <person name="De Carvalho L.P.S."/>
            <person name="Shen B."/>
        </authorList>
    </citation>
    <scope>NUCLEOTIDE SEQUENCE [LARGE SCALE GENOMIC DNA]</scope>
    <source>
        <strain evidence="9 10">NPDC056472</strain>
    </source>
</reference>
<keyword evidence="4 5" id="KW-0720">Serine protease</keyword>
<evidence type="ECO:0000256" key="4">
    <source>
        <dbReference type="ARBA" id="ARBA00022825"/>
    </source>
</evidence>